<dbReference type="EMBL" id="QUNO01000008">
    <property type="protein sequence ID" value="REH44670.1"/>
    <property type="molecule type" value="Genomic_DNA"/>
</dbReference>
<keyword evidence="2" id="KW-1185">Reference proteome</keyword>
<gene>
    <name evidence="1" type="ORF">BCF44_108150</name>
</gene>
<dbReference type="RefSeq" id="WP_116176607.1">
    <property type="nucleotide sequence ID" value="NZ_CP144375.1"/>
</dbReference>
<proteinExistence type="predicted"/>
<protein>
    <submittedName>
        <fullName evidence="1">Uncharacterized protein</fullName>
    </submittedName>
</protein>
<dbReference type="AlphaFoldDB" id="A0A3E0HFV0"/>
<evidence type="ECO:0000313" key="2">
    <source>
        <dbReference type="Proteomes" id="UP000256269"/>
    </source>
</evidence>
<organism evidence="1 2">
    <name type="scientific">Kutzneria buriramensis</name>
    <dbReference type="NCBI Taxonomy" id="1045776"/>
    <lineage>
        <taxon>Bacteria</taxon>
        <taxon>Bacillati</taxon>
        <taxon>Actinomycetota</taxon>
        <taxon>Actinomycetes</taxon>
        <taxon>Pseudonocardiales</taxon>
        <taxon>Pseudonocardiaceae</taxon>
        <taxon>Kutzneria</taxon>
    </lineage>
</organism>
<evidence type="ECO:0000313" key="1">
    <source>
        <dbReference type="EMBL" id="REH44670.1"/>
    </source>
</evidence>
<sequence length="57" mass="5770">MDTAIRDGVSAGRLGPAVGFTPPVATCAPRFPAGPALVHTRAETAAFVAGAKDGEYR</sequence>
<name>A0A3E0HFV0_9PSEU</name>
<accession>A0A3E0HFV0</accession>
<comment type="caution">
    <text evidence="1">The sequence shown here is derived from an EMBL/GenBank/DDBJ whole genome shotgun (WGS) entry which is preliminary data.</text>
</comment>
<reference evidence="1 2" key="1">
    <citation type="submission" date="2018-08" db="EMBL/GenBank/DDBJ databases">
        <title>Genomic Encyclopedia of Archaeal and Bacterial Type Strains, Phase II (KMG-II): from individual species to whole genera.</title>
        <authorList>
            <person name="Goeker M."/>
        </authorList>
    </citation>
    <scope>NUCLEOTIDE SEQUENCE [LARGE SCALE GENOMIC DNA]</scope>
    <source>
        <strain evidence="1 2">DSM 45791</strain>
    </source>
</reference>
<dbReference type="Proteomes" id="UP000256269">
    <property type="component" value="Unassembled WGS sequence"/>
</dbReference>